<comment type="caution">
    <text evidence="1">The sequence shown here is derived from an EMBL/GenBank/DDBJ whole genome shotgun (WGS) entry which is preliminary data.</text>
</comment>
<proteinExistence type="predicted"/>
<protein>
    <recommendedName>
        <fullName evidence="3">Rna-directed dna polymerase from mobile element jockey-like</fullName>
    </recommendedName>
</protein>
<evidence type="ECO:0000313" key="1">
    <source>
        <dbReference type="EMBL" id="KAK4826699.1"/>
    </source>
</evidence>
<sequence length="298" mass="34010">MVHVDCRRLNKPSSLITPRIAYGQTIGQTTLANKEELVGDVKSGGSLGCSDHEVVEMKILREGNETKSSIATLDDEVTGLVDNAREVDVVYLYLIKAFDPVSHNILIDELTKYGLCKWTVRWIENWAQRLVDSILFIIFITELDDVAELTFSKFADDTKLGGVADTPDECAAIQRDPDRLEIWGDLRKFSKWKCKVLHLGRNNPRHQDRLWADRIESSFAEKKLRVVVDTKLHMNQQCSLAAKKATSLLGCIRQSTASRSREVILPRFSALVRPDLESCVQFWAPQYRRYMDILERVQ</sequence>
<dbReference type="EMBL" id="JAUNZN010000002">
    <property type="protein sequence ID" value="KAK4826699.1"/>
    <property type="molecule type" value="Genomic_DNA"/>
</dbReference>
<evidence type="ECO:0000313" key="2">
    <source>
        <dbReference type="Proteomes" id="UP001333110"/>
    </source>
</evidence>
<accession>A0AAN7RZI8</accession>
<organism evidence="1 2">
    <name type="scientific">Mycteria americana</name>
    <name type="common">Wood stork</name>
    <dbReference type="NCBI Taxonomy" id="33587"/>
    <lineage>
        <taxon>Eukaryota</taxon>
        <taxon>Metazoa</taxon>
        <taxon>Chordata</taxon>
        <taxon>Craniata</taxon>
        <taxon>Vertebrata</taxon>
        <taxon>Euteleostomi</taxon>
        <taxon>Archelosauria</taxon>
        <taxon>Archosauria</taxon>
        <taxon>Dinosauria</taxon>
        <taxon>Saurischia</taxon>
        <taxon>Theropoda</taxon>
        <taxon>Coelurosauria</taxon>
        <taxon>Aves</taxon>
        <taxon>Neognathae</taxon>
        <taxon>Neoaves</taxon>
        <taxon>Aequornithes</taxon>
        <taxon>Ciconiiformes</taxon>
        <taxon>Ciconiidae</taxon>
        <taxon>Mycteria</taxon>
    </lineage>
</organism>
<keyword evidence="2" id="KW-1185">Reference proteome</keyword>
<dbReference type="Proteomes" id="UP001333110">
    <property type="component" value="Unassembled WGS sequence"/>
</dbReference>
<dbReference type="AlphaFoldDB" id="A0AAN7RZI8"/>
<gene>
    <name evidence="1" type="ORF">QYF61_010708</name>
</gene>
<reference evidence="1 2" key="1">
    <citation type="journal article" date="2023" name="J. Hered.">
        <title>Chromosome-level genome of the wood stork (Mycteria americana) provides insight into avian chromosome evolution.</title>
        <authorList>
            <person name="Flamio R. Jr."/>
            <person name="Ramstad K.M."/>
        </authorList>
    </citation>
    <scope>NUCLEOTIDE SEQUENCE [LARGE SCALE GENOMIC DNA]</scope>
    <source>
        <strain evidence="1">JAX WOST 10</strain>
    </source>
</reference>
<name>A0AAN7RZI8_MYCAM</name>
<dbReference type="PANTHER" id="PTHR33332">
    <property type="entry name" value="REVERSE TRANSCRIPTASE DOMAIN-CONTAINING PROTEIN"/>
    <property type="match status" value="1"/>
</dbReference>
<evidence type="ECO:0008006" key="3">
    <source>
        <dbReference type="Google" id="ProtNLM"/>
    </source>
</evidence>